<dbReference type="EMBL" id="JASPKY010000292">
    <property type="protein sequence ID" value="KAK9710496.1"/>
    <property type="molecule type" value="Genomic_DNA"/>
</dbReference>
<accession>A0AAW1JYQ1</accession>
<proteinExistence type="predicted"/>
<gene>
    <name evidence="2" type="ORF">QE152_g25982</name>
</gene>
<reference evidence="2 3" key="1">
    <citation type="journal article" date="2024" name="BMC Genomics">
        <title>De novo assembly and annotation of Popillia japonica's genome with initial clues to its potential as an invasive pest.</title>
        <authorList>
            <person name="Cucini C."/>
            <person name="Boschi S."/>
            <person name="Funari R."/>
            <person name="Cardaioli E."/>
            <person name="Iannotti N."/>
            <person name="Marturano G."/>
            <person name="Paoli F."/>
            <person name="Bruttini M."/>
            <person name="Carapelli A."/>
            <person name="Frati F."/>
            <person name="Nardi F."/>
        </authorList>
    </citation>
    <scope>NUCLEOTIDE SEQUENCE [LARGE SCALE GENOMIC DNA]</scope>
    <source>
        <strain evidence="2">DMR45628</strain>
    </source>
</reference>
<dbReference type="AlphaFoldDB" id="A0AAW1JYQ1"/>
<feature type="region of interest" description="Disordered" evidence="1">
    <location>
        <begin position="79"/>
        <end position="100"/>
    </location>
</feature>
<dbReference type="Proteomes" id="UP001458880">
    <property type="component" value="Unassembled WGS sequence"/>
</dbReference>
<organism evidence="2 3">
    <name type="scientific">Popillia japonica</name>
    <name type="common">Japanese beetle</name>
    <dbReference type="NCBI Taxonomy" id="7064"/>
    <lineage>
        <taxon>Eukaryota</taxon>
        <taxon>Metazoa</taxon>
        <taxon>Ecdysozoa</taxon>
        <taxon>Arthropoda</taxon>
        <taxon>Hexapoda</taxon>
        <taxon>Insecta</taxon>
        <taxon>Pterygota</taxon>
        <taxon>Neoptera</taxon>
        <taxon>Endopterygota</taxon>
        <taxon>Coleoptera</taxon>
        <taxon>Polyphaga</taxon>
        <taxon>Scarabaeiformia</taxon>
        <taxon>Scarabaeidae</taxon>
        <taxon>Rutelinae</taxon>
        <taxon>Popillia</taxon>
    </lineage>
</organism>
<protein>
    <submittedName>
        <fullName evidence="2">Uncharacterized protein</fullName>
    </submittedName>
</protein>
<evidence type="ECO:0000313" key="2">
    <source>
        <dbReference type="EMBL" id="KAK9710496.1"/>
    </source>
</evidence>
<comment type="caution">
    <text evidence="2">The sequence shown here is derived from an EMBL/GenBank/DDBJ whole genome shotgun (WGS) entry which is preliminary data.</text>
</comment>
<evidence type="ECO:0000313" key="3">
    <source>
        <dbReference type="Proteomes" id="UP001458880"/>
    </source>
</evidence>
<feature type="region of interest" description="Disordered" evidence="1">
    <location>
        <begin position="1"/>
        <end position="38"/>
    </location>
</feature>
<name>A0AAW1JYQ1_POPJA</name>
<sequence>MFRVVSSTAAIKEQNEDNPGKKEKEEKRDAERGRCSEGGIAGESIISDLIDGILKRKRNEWRGFFRGIRGGGWISSAHGKVNYDIPNGGGKTAVEEDETM</sequence>
<keyword evidence="3" id="KW-1185">Reference proteome</keyword>
<evidence type="ECO:0000256" key="1">
    <source>
        <dbReference type="SAM" id="MobiDB-lite"/>
    </source>
</evidence>
<feature type="compositionally biased region" description="Basic and acidic residues" evidence="1">
    <location>
        <begin position="13"/>
        <end position="35"/>
    </location>
</feature>